<dbReference type="InterPro" id="IPR036614">
    <property type="entry name" value="RusA-like_sf"/>
</dbReference>
<dbReference type="GO" id="GO:0006281">
    <property type="term" value="P:DNA repair"/>
    <property type="evidence" value="ECO:0007669"/>
    <property type="project" value="InterPro"/>
</dbReference>
<organism evidence="1 2">
    <name type="scientific">Rhodanobacter glycinis</name>
    <dbReference type="NCBI Taxonomy" id="582702"/>
    <lineage>
        <taxon>Bacteria</taxon>
        <taxon>Pseudomonadati</taxon>
        <taxon>Pseudomonadota</taxon>
        <taxon>Gammaproteobacteria</taxon>
        <taxon>Lysobacterales</taxon>
        <taxon>Rhodanobacteraceae</taxon>
        <taxon>Rhodanobacter</taxon>
    </lineage>
</organism>
<dbReference type="SUPFAM" id="SSF103084">
    <property type="entry name" value="Holliday junction resolvase RusA"/>
    <property type="match status" value="1"/>
</dbReference>
<accession>A0A502C560</accession>
<reference evidence="1 2" key="1">
    <citation type="journal article" date="2019" name="Environ. Microbiol.">
        <title>Species interactions and distinct microbial communities in high Arctic permafrost affected cryosols are associated with the CH4 and CO2 gas fluxes.</title>
        <authorList>
            <person name="Altshuler I."/>
            <person name="Hamel J."/>
            <person name="Turney S."/>
            <person name="Magnuson E."/>
            <person name="Levesque R."/>
            <person name="Greer C."/>
            <person name="Whyte L.G."/>
        </authorList>
    </citation>
    <scope>NUCLEOTIDE SEQUENCE [LARGE SCALE GENOMIC DNA]</scope>
    <source>
        <strain evidence="1 2">S13Y</strain>
    </source>
</reference>
<gene>
    <name evidence="1" type="ORF">EAH88_11785</name>
</gene>
<dbReference type="EMBL" id="RCZO01000006">
    <property type="protein sequence ID" value="TPG08307.1"/>
    <property type="molecule type" value="Genomic_DNA"/>
</dbReference>
<protein>
    <submittedName>
        <fullName evidence="1">RusA family crossover junction endodeoxyribonuclease</fullName>
    </submittedName>
</protein>
<evidence type="ECO:0000313" key="1">
    <source>
        <dbReference type="EMBL" id="TPG08307.1"/>
    </source>
</evidence>
<dbReference type="GO" id="GO:0006310">
    <property type="term" value="P:DNA recombination"/>
    <property type="evidence" value="ECO:0007669"/>
    <property type="project" value="InterPro"/>
</dbReference>
<name>A0A502C560_9GAMM</name>
<dbReference type="InterPro" id="IPR008822">
    <property type="entry name" value="Endonuclease_RusA-like"/>
</dbReference>
<keyword evidence="2" id="KW-1185">Reference proteome</keyword>
<evidence type="ECO:0000313" key="2">
    <source>
        <dbReference type="Proteomes" id="UP000319486"/>
    </source>
</evidence>
<sequence length="161" mass="18003">MNANPASIAPARGPQPIRLVLPVMSSNKYWRPVRIGNHITIVPTKEAKQYKSDVKALAMQAGIRNVLLGRLSMTIKLHPRRPLDWAKRARLDPDNWADTVRSIDLGNCEKVLSDALNGIAWLDDSQLHAITLLRCEPDERGERVEVEITPITREAIAPGLF</sequence>
<proteinExistence type="predicted"/>
<dbReference type="Proteomes" id="UP000319486">
    <property type="component" value="Unassembled WGS sequence"/>
</dbReference>
<dbReference type="GO" id="GO:0000287">
    <property type="term" value="F:magnesium ion binding"/>
    <property type="evidence" value="ECO:0007669"/>
    <property type="project" value="InterPro"/>
</dbReference>
<dbReference type="Pfam" id="PF05866">
    <property type="entry name" value="RusA"/>
    <property type="match status" value="1"/>
</dbReference>
<dbReference type="RefSeq" id="WP_140652854.1">
    <property type="nucleotide sequence ID" value="NZ_RCZO01000006.1"/>
</dbReference>
<dbReference type="Gene3D" id="3.30.1330.70">
    <property type="entry name" value="Holliday junction resolvase RusA"/>
    <property type="match status" value="1"/>
</dbReference>
<comment type="caution">
    <text evidence="1">The sequence shown here is derived from an EMBL/GenBank/DDBJ whole genome shotgun (WGS) entry which is preliminary data.</text>
</comment>
<dbReference type="AlphaFoldDB" id="A0A502C560"/>